<protein>
    <submittedName>
        <fullName evidence="1">(apollo) hypothetical protein</fullName>
    </submittedName>
</protein>
<dbReference type="AlphaFoldDB" id="A0A8S3XXL3"/>
<keyword evidence="2" id="KW-1185">Reference proteome</keyword>
<sequence>MPTNIVLLVKKAVKPQKERGAYEKRRRIEFYENQLAKEVPPTLRHSFSFQYFKMIECDEMELNETEDPLSENITFKESVNFLNKKRNKGVQVNIKTSQKNQAVQTNIRRNSV</sequence>
<dbReference type="Proteomes" id="UP000691718">
    <property type="component" value="Unassembled WGS sequence"/>
</dbReference>
<evidence type="ECO:0000313" key="2">
    <source>
        <dbReference type="Proteomes" id="UP000691718"/>
    </source>
</evidence>
<proteinExistence type="predicted"/>
<organism evidence="1 2">
    <name type="scientific">Parnassius apollo</name>
    <name type="common">Apollo butterfly</name>
    <name type="synonym">Papilio apollo</name>
    <dbReference type="NCBI Taxonomy" id="110799"/>
    <lineage>
        <taxon>Eukaryota</taxon>
        <taxon>Metazoa</taxon>
        <taxon>Ecdysozoa</taxon>
        <taxon>Arthropoda</taxon>
        <taxon>Hexapoda</taxon>
        <taxon>Insecta</taxon>
        <taxon>Pterygota</taxon>
        <taxon>Neoptera</taxon>
        <taxon>Endopterygota</taxon>
        <taxon>Lepidoptera</taxon>
        <taxon>Glossata</taxon>
        <taxon>Ditrysia</taxon>
        <taxon>Papilionoidea</taxon>
        <taxon>Papilionidae</taxon>
        <taxon>Parnassiinae</taxon>
        <taxon>Parnassini</taxon>
        <taxon>Parnassius</taxon>
        <taxon>Parnassius</taxon>
    </lineage>
</organism>
<accession>A0A8S3XXL3</accession>
<comment type="caution">
    <text evidence="1">The sequence shown here is derived from an EMBL/GenBank/DDBJ whole genome shotgun (WGS) entry which is preliminary data.</text>
</comment>
<gene>
    <name evidence="1" type="ORF">PAPOLLO_LOCUS21136</name>
</gene>
<reference evidence="1" key="1">
    <citation type="submission" date="2021-04" db="EMBL/GenBank/DDBJ databases">
        <authorList>
            <person name="Tunstrom K."/>
        </authorList>
    </citation>
    <scope>NUCLEOTIDE SEQUENCE</scope>
</reference>
<evidence type="ECO:0000313" key="1">
    <source>
        <dbReference type="EMBL" id="CAG5037564.1"/>
    </source>
</evidence>
<dbReference type="OrthoDB" id="8123506at2759"/>
<name>A0A8S3XXL3_PARAO</name>
<dbReference type="EMBL" id="CAJQZP010001305">
    <property type="protein sequence ID" value="CAG5037564.1"/>
    <property type="molecule type" value="Genomic_DNA"/>
</dbReference>